<reference evidence="4" key="1">
    <citation type="submission" date="2017-02" db="UniProtKB">
        <authorList>
            <consortium name="WormBaseParasite"/>
        </authorList>
    </citation>
    <scope>IDENTIFICATION</scope>
</reference>
<dbReference type="OMA" id="ICKAFTY"/>
<dbReference type="InterPro" id="IPR003609">
    <property type="entry name" value="Pan_app"/>
</dbReference>
<evidence type="ECO:0000313" key="2">
    <source>
        <dbReference type="EMBL" id="VDL69605.1"/>
    </source>
</evidence>
<dbReference type="Pfam" id="PF00024">
    <property type="entry name" value="PAN_1"/>
    <property type="match status" value="3"/>
</dbReference>
<evidence type="ECO:0000259" key="1">
    <source>
        <dbReference type="PROSITE" id="PS50948"/>
    </source>
</evidence>
<dbReference type="PANTHER" id="PTHR47327">
    <property type="entry name" value="FI18240P1-RELATED"/>
    <property type="match status" value="1"/>
</dbReference>
<dbReference type="SUPFAM" id="SSF57414">
    <property type="entry name" value="Hairpin loop containing domain-like"/>
    <property type="match status" value="3"/>
</dbReference>
<evidence type="ECO:0000313" key="4">
    <source>
        <dbReference type="WBParaSite" id="NBR_0000601501-mRNA-1"/>
    </source>
</evidence>
<name>A0A0N4XTR1_NIPBR</name>
<dbReference type="EMBL" id="UYSL01019771">
    <property type="protein sequence ID" value="VDL69605.1"/>
    <property type="molecule type" value="Genomic_DNA"/>
</dbReference>
<feature type="domain" description="Apple" evidence="1">
    <location>
        <begin position="17"/>
        <end position="101"/>
    </location>
</feature>
<keyword evidence="3" id="KW-1185">Reference proteome</keyword>
<reference evidence="2 3" key="2">
    <citation type="submission" date="2018-11" db="EMBL/GenBank/DDBJ databases">
        <authorList>
            <consortium name="Pathogen Informatics"/>
        </authorList>
    </citation>
    <scope>NUCLEOTIDE SEQUENCE [LARGE SCALE GENOMIC DNA]</scope>
</reference>
<dbReference type="PROSITE" id="PS50948">
    <property type="entry name" value="PAN"/>
    <property type="match status" value="2"/>
</dbReference>
<protein>
    <submittedName>
        <fullName evidence="4">PAN domain protein</fullName>
    </submittedName>
</protein>
<proteinExistence type="predicted"/>
<sequence>MKMGNILKRNVFAAARCFKRISRRAIDNYQPLAEYHMESLRACTDFCIMAEDNMRRRRPLCQSFTYDIPQKTCRLYDHDGMKAVPAILHPALGVDFYVRVADEEGCKGSALPENHLNFAKLKSAANEREINYENSRAPTAVEDDNEWLKDNDLINNAATFKSAGVKALQKKINGEQLTGSDEKKELLATCMTSTAYYVVIGNEIVFNDVGQGDCANFCSMNQGPHKRDLVCLSLNYFPVTRKCELYSILAEPHGPGSLVENRDVIYAEKFCLPDSSRSCQADEVFILHVQRSLSGIATSQAPAKSITMCLKACLDEDSCKTSVFDSSNQICHLYKESVANSQDSIVETPPGFVMIENGCGEGDGMSIGKRQETEIRTNAADAVSSEWSECTFRINGVRVQVCNVIFCVDDM</sequence>
<dbReference type="SMART" id="SM00473">
    <property type="entry name" value="PAN_AP"/>
    <property type="match status" value="3"/>
</dbReference>
<dbReference type="GO" id="GO:0009653">
    <property type="term" value="P:anatomical structure morphogenesis"/>
    <property type="evidence" value="ECO:0007669"/>
    <property type="project" value="TreeGrafter"/>
</dbReference>
<evidence type="ECO:0000313" key="3">
    <source>
        <dbReference type="Proteomes" id="UP000271162"/>
    </source>
</evidence>
<dbReference type="Proteomes" id="UP000271162">
    <property type="component" value="Unassembled WGS sequence"/>
</dbReference>
<dbReference type="STRING" id="27835.A0A0N4XTR1"/>
<organism evidence="4">
    <name type="scientific">Nippostrongylus brasiliensis</name>
    <name type="common">Rat hookworm</name>
    <dbReference type="NCBI Taxonomy" id="27835"/>
    <lineage>
        <taxon>Eukaryota</taxon>
        <taxon>Metazoa</taxon>
        <taxon>Ecdysozoa</taxon>
        <taxon>Nematoda</taxon>
        <taxon>Chromadorea</taxon>
        <taxon>Rhabditida</taxon>
        <taxon>Rhabditina</taxon>
        <taxon>Rhabditomorpha</taxon>
        <taxon>Strongyloidea</taxon>
        <taxon>Heligmosomidae</taxon>
        <taxon>Nippostrongylus</taxon>
    </lineage>
</organism>
<dbReference type="AlphaFoldDB" id="A0A0N4XTR1"/>
<feature type="domain" description="Apple" evidence="1">
    <location>
        <begin position="279"/>
        <end position="359"/>
    </location>
</feature>
<dbReference type="InterPro" id="IPR052774">
    <property type="entry name" value="Celegans_DevNeuronal_Protein"/>
</dbReference>
<gene>
    <name evidence="2" type="ORF">NBR_LOCUS6016</name>
</gene>
<accession>A0A0N4XTR1</accession>
<dbReference type="PANTHER" id="PTHR47327:SF1">
    <property type="entry name" value="RE15579P"/>
    <property type="match status" value="1"/>
</dbReference>
<dbReference type="WBParaSite" id="NBR_0000601501-mRNA-1">
    <property type="protein sequence ID" value="NBR_0000601501-mRNA-1"/>
    <property type="gene ID" value="NBR_0000601501"/>
</dbReference>
<dbReference type="CDD" id="cd01099">
    <property type="entry name" value="PAN_AP_HGF"/>
    <property type="match status" value="1"/>
</dbReference>
<dbReference type="Gene3D" id="3.50.4.10">
    <property type="entry name" value="Hepatocyte Growth Factor"/>
    <property type="match status" value="3"/>
</dbReference>